<keyword evidence="9" id="KW-0654">Proteoglycan</keyword>
<evidence type="ECO:0000256" key="6">
    <source>
        <dbReference type="ARBA" id="ARBA00022737"/>
    </source>
</evidence>
<dbReference type="GO" id="GO:0016020">
    <property type="term" value="C:membrane"/>
    <property type="evidence" value="ECO:0007669"/>
    <property type="project" value="UniProtKB-SubCell"/>
</dbReference>
<reference evidence="25" key="1">
    <citation type="submission" date="2019-09" db="EMBL/GenBank/DDBJ databases">
        <title>Bird 10,000 Genomes (B10K) Project - Family phase.</title>
        <authorList>
            <person name="Zhang G."/>
        </authorList>
    </citation>
    <scope>NUCLEOTIDE SEQUENCE</scope>
    <source>
        <strain evidence="25">OUT-0048</strain>
        <tissue evidence="25">Muscle</tissue>
    </source>
</reference>
<dbReference type="PANTHER" id="PTHR15036:SF47">
    <property type="entry name" value="LAMININ SUBUNIT ALPHA-4"/>
    <property type="match status" value="1"/>
</dbReference>
<feature type="domain" description="Laminin EGF-like" evidence="24">
    <location>
        <begin position="134"/>
        <end position="188"/>
    </location>
</feature>
<dbReference type="Gene3D" id="2.10.25.10">
    <property type="entry name" value="Laminin"/>
    <property type="match status" value="3"/>
</dbReference>
<keyword evidence="6" id="KW-0677">Repeat</keyword>
<keyword evidence="4" id="KW-0272">Extracellular matrix</keyword>
<dbReference type="GO" id="GO:0005604">
    <property type="term" value="C:basement membrane"/>
    <property type="evidence" value="ECO:0007669"/>
    <property type="project" value="UniProtKB-SubCell"/>
</dbReference>
<dbReference type="InterPro" id="IPR056863">
    <property type="entry name" value="LMN_ATRN_NET-like_EGF"/>
</dbReference>
<evidence type="ECO:0000256" key="13">
    <source>
        <dbReference type="ARBA" id="ARBA00023292"/>
    </source>
</evidence>
<keyword evidence="12" id="KW-0325">Glycoprotein</keyword>
<dbReference type="EMBL" id="WBNB01002635">
    <property type="protein sequence ID" value="NXB94706.1"/>
    <property type="molecule type" value="Genomic_DNA"/>
</dbReference>
<evidence type="ECO:0000256" key="11">
    <source>
        <dbReference type="ARBA" id="ARBA00023157"/>
    </source>
</evidence>
<dbReference type="PANTHER" id="PTHR15036">
    <property type="entry name" value="PIKACHURIN-LIKE PROTEIN"/>
    <property type="match status" value="1"/>
</dbReference>
<evidence type="ECO:0000256" key="15">
    <source>
        <dbReference type="ARBA" id="ARBA00072601"/>
    </source>
</evidence>
<evidence type="ECO:0000256" key="8">
    <source>
        <dbReference type="ARBA" id="ARBA00022889"/>
    </source>
</evidence>
<dbReference type="CDD" id="cd00055">
    <property type="entry name" value="EGF_Lam"/>
    <property type="match status" value="3"/>
</dbReference>
<evidence type="ECO:0000256" key="12">
    <source>
        <dbReference type="ARBA" id="ARBA00023180"/>
    </source>
</evidence>
<gene>
    <name evidence="25" type="primary">Lama4</name>
    <name evidence="25" type="ORF">VIDCHA_R02605</name>
</gene>
<evidence type="ECO:0000256" key="20">
    <source>
        <dbReference type="SAM" id="Coils"/>
    </source>
</evidence>
<dbReference type="CDD" id="cd00110">
    <property type="entry name" value="LamG"/>
    <property type="match status" value="5"/>
</dbReference>
<feature type="disulfide bond" evidence="19">
    <location>
        <begin position="159"/>
        <end position="168"/>
    </location>
</feature>
<dbReference type="GO" id="GO:0005576">
    <property type="term" value="C:extracellular region"/>
    <property type="evidence" value="ECO:0007669"/>
    <property type="project" value="UniProtKB-ARBA"/>
</dbReference>
<proteinExistence type="predicted"/>
<dbReference type="PROSITE" id="PS01248">
    <property type="entry name" value="EGF_LAM_1"/>
    <property type="match status" value="1"/>
</dbReference>
<dbReference type="Pfam" id="PF00053">
    <property type="entry name" value="EGF_laminin"/>
    <property type="match status" value="2"/>
</dbReference>
<dbReference type="SUPFAM" id="SSF58104">
    <property type="entry name" value="Methyl-accepting chemotaxis protein (MCP) signaling domain"/>
    <property type="match status" value="1"/>
</dbReference>
<dbReference type="InterPro" id="IPR002049">
    <property type="entry name" value="LE_dom"/>
</dbReference>
<dbReference type="Pfam" id="PF06009">
    <property type="entry name" value="Laminin_II"/>
    <property type="match status" value="1"/>
</dbReference>
<feature type="domain" description="Laminin G" evidence="23">
    <location>
        <begin position="1041"/>
        <end position="1220"/>
    </location>
</feature>
<comment type="caution">
    <text evidence="19">Lacks conserved residue(s) required for the propagation of feature annotation.</text>
</comment>
<dbReference type="InterPro" id="IPR009254">
    <property type="entry name" value="Laminin_aI"/>
</dbReference>
<evidence type="ECO:0000256" key="2">
    <source>
        <dbReference type="ARBA" id="ARBA00004302"/>
    </source>
</evidence>
<dbReference type="Pfam" id="PF24973">
    <property type="entry name" value="EGF_LMN_ATRN"/>
    <property type="match status" value="1"/>
</dbReference>
<dbReference type="Pfam" id="PF02210">
    <property type="entry name" value="Laminin_G_2"/>
    <property type="match status" value="5"/>
</dbReference>
<evidence type="ECO:0000256" key="18">
    <source>
        <dbReference type="ARBA" id="ARBA00082518"/>
    </source>
</evidence>
<dbReference type="PROSITE" id="PS50025">
    <property type="entry name" value="LAM_G_DOMAIN"/>
    <property type="match status" value="5"/>
</dbReference>
<evidence type="ECO:0000256" key="17">
    <source>
        <dbReference type="ARBA" id="ARBA00080104"/>
    </source>
</evidence>
<comment type="function">
    <text evidence="1">Binding to cells via a high affinity receptor, laminin is thought to mediate the attachment, migration and organization of cells into tissues during embryonic development by interacting with other extracellular matrix components.</text>
</comment>
<evidence type="ECO:0000256" key="1">
    <source>
        <dbReference type="ARBA" id="ARBA00002418"/>
    </source>
</evidence>
<dbReference type="SMART" id="SM00282">
    <property type="entry name" value="LamG"/>
    <property type="match status" value="5"/>
</dbReference>
<feature type="coiled-coil region" evidence="20">
    <location>
        <begin position="499"/>
        <end position="526"/>
    </location>
</feature>
<evidence type="ECO:0000256" key="3">
    <source>
        <dbReference type="ARBA" id="ARBA00022525"/>
    </source>
</evidence>
<feature type="domain" description="Laminin G" evidence="23">
    <location>
        <begin position="1227"/>
        <end position="1395"/>
    </location>
</feature>
<feature type="disulfide bond" evidence="19">
    <location>
        <begin position="103"/>
        <end position="112"/>
    </location>
</feature>
<dbReference type="FunFam" id="2.60.120.200:FF:000087">
    <property type="entry name" value="Laminin subunit alpha 4"/>
    <property type="match status" value="1"/>
</dbReference>
<evidence type="ECO:0000256" key="9">
    <source>
        <dbReference type="ARBA" id="ARBA00022974"/>
    </source>
</evidence>
<keyword evidence="10 20" id="KW-0175">Coiled coil</keyword>
<comment type="subcellular location">
    <subcellularLocation>
        <location evidence="2">Secreted</location>
        <location evidence="2">Extracellular space</location>
        <location evidence="2">Extracellular matrix</location>
        <location evidence="2">Basement membrane</location>
    </subcellularLocation>
</comment>
<evidence type="ECO:0000256" key="14">
    <source>
        <dbReference type="ARBA" id="ARBA00062601"/>
    </source>
</evidence>
<evidence type="ECO:0000256" key="16">
    <source>
        <dbReference type="ARBA" id="ARBA00077984"/>
    </source>
</evidence>
<feature type="signal peptide" evidence="22">
    <location>
        <begin position="1"/>
        <end position="25"/>
    </location>
</feature>
<dbReference type="GO" id="GO:0030155">
    <property type="term" value="P:regulation of cell adhesion"/>
    <property type="evidence" value="ECO:0007669"/>
    <property type="project" value="InterPro"/>
</dbReference>
<dbReference type="FunFam" id="2.10.25.10:FF:000491">
    <property type="entry name" value="Laminin subunit alpha 4"/>
    <property type="match status" value="1"/>
</dbReference>
<feature type="coiled-coil region" evidence="20">
    <location>
        <begin position="429"/>
        <end position="456"/>
    </location>
</feature>
<dbReference type="InterPro" id="IPR001791">
    <property type="entry name" value="Laminin_G"/>
</dbReference>
<sequence>MALISAWPLVSPVFFFLRCFSSSTASSEGSVFQFDIEGSSAVSTQEATFIRGQQQAVATGSWVPFAEGCQEGFYRTSSGKCSPCNCNGNANRCLDGSGICVDCQRNTTGQHCEQCPDGFIGDVVRGVPTFCQPCPCPLPELANFAVSCYRKSGSVRCVCKENYAGPNCERCAPGYYGNPLLIGSTCKKCDCNGNSDPNLIFEDCDEVTGQCRNCLHHTSGFKCERCAPGYYGDARLAKNCTACNCGGRMCDSQTGECLADKKFCCLIFLSGCDKCIWDLTDDIRLSVLTIDESKSTLLSISTGVAAQRRLNDLNLTAIHLQVQTLMAFQFFHVRRSLFSNALTCFSPHTGGNGNEASSKGRLVQKETTEINNRASQLVQQLNDIRDNIEEISSKSKYYAIQQELSPEEIAQKRSMAEEMLKEIKRRKPFINQRQLADEEENAAEELLQQIEAFHEKYNDTRSLVTDVLEQLSEQDVKLSDLEEALGEALGYVTQTEDINRENTARLQRQEKQHEKTKEQMDEVNSILLSATTILEGPQKVNSELSEVIKNASGFYAEIDGAKKELQEKIANLSLFDDDLVEKAMHHAQNLRRLSDELDGNLYGVDSNGLVQRAINASNVYENIAGYIEEANEVALLALNTTNRVKDAAVGIDTQVLYHKGKSEELLIRAMQLQRTAHDSSGYTIADTSWQVNGSFARMNALRSQLMRAIAKMQSAETVEARERLEQAQLKTAEAVSATTTVTQATTPMDENVRLWSQNLQDFQHNSEAFDSAVHSAGDAVKKLTEVFPQLLDKMRRVEQKAPANNISSNIQRIRELIAQTRSVASKVQVSMMFEGQSAVEVNPKINVEELKSFTSMSLYIKLHKDNPQLAASPDRFILYLGNKNAKHYVGLAIKNDNLVYIYNLGGQDVEIPLDAKPVSTWPSHFSIIKIERIGRHGKMFLTVPSLSSTAEEKFIKKGEVLGPGSLFNLEPENAVFYVGGVPPGFKLPPSLNLPGFIGCLELATLNDDVISLYNFKHVYNIDTTTSPPCARDKLAFTQSRAVSYFFDGSGYALARNIERRGKFSQVTRFDIEVRTPTDNGLILLMINGSMFFSLEMHNGFLYLHYDFGFSNGPMLLEDSMKKARINDAKFHEISIIYHNSKKMILVVDRRHIKSVDNERTAMPFTDIYIGGAPADILHSSISSHLAGSIGFKGCMKGFQFQKKDFNLLEEPGTLGISYGCPEDSLMSRNAYFNGESFIASSQKVSLFTEFEGGFNFRTLQPSGLLFYYSEGSDVLSISMERGAVVLNASGTKIQSPDRNYNDGKTHFIITSVTPERYELTVDDKKQSKKNPAKDRAGKSPDSIKKFYFGGSPLRTQQANFTGCISNAYFTRLDQEVEVEDFQKYSEKVQASLYGCPVESPPVALLYKKGKNSSKAKGNRNKKVGRDKDKISQSSSGLKKLYQVNLQREPQCHLPMNPKATEHAYQFGGTANSRQEFDHIPKDFSQRAQFSISLKTHSSHGMICYVSDQKETNFMALFVAHGRLIFMFNAGHQKIRIKSQEKYNDGLWHNVIFIRGKNIGRLIIDGLRVLEESFDGNANSWQVTEPLYIGGVAPGKAVKNIQINSVYSFSGCLSNLQLNGRSLTSASQTFSVTPCFEGPSEAGTYFSSEGGYVVLDESFSLGLKFEVVFEIRPRSSSGILLHGHSVNGEYLNMHMRNGQVTVKLNNGIRDFSTSVTLKQSLCDGRWHRIAVIRDANVVQLDVDSEVNHVVGPLNPKAIDHREPVFIGGVPASLLTSSLTTRNSFIGCIRNFMIDEKPVSFSKAALVSGAVSINTCPAA</sequence>
<evidence type="ECO:0000259" key="24">
    <source>
        <dbReference type="PROSITE" id="PS50027"/>
    </source>
</evidence>
<dbReference type="SMART" id="SM00180">
    <property type="entry name" value="EGF_Lam"/>
    <property type="match status" value="3"/>
</dbReference>
<dbReference type="InterPro" id="IPR000742">
    <property type="entry name" value="EGF"/>
</dbReference>
<feature type="disulfide bond" evidence="19">
    <location>
        <begin position="226"/>
        <end position="240"/>
    </location>
</feature>
<comment type="caution">
    <text evidence="25">The sequence shown here is derived from an EMBL/GenBank/DDBJ whole genome shotgun (WGS) entry which is preliminary data.</text>
</comment>
<dbReference type="GO" id="GO:0005102">
    <property type="term" value="F:signaling receptor binding"/>
    <property type="evidence" value="ECO:0007669"/>
    <property type="project" value="InterPro"/>
</dbReference>
<evidence type="ECO:0000313" key="25">
    <source>
        <dbReference type="EMBL" id="NXB94706.1"/>
    </source>
</evidence>
<dbReference type="FunFam" id="2.60.120.200:FF:000058">
    <property type="entry name" value="Laminin subunit alpha 4"/>
    <property type="match status" value="1"/>
</dbReference>
<comment type="subunit">
    <text evidence="14">Laminin is a complex glycoprotein, consisting of three different polypeptide chains (alpha, beta, gamma), which are bound to each other by disulfide bonds into a cross-shaped molecule comprising one long and three short arms with globules at each end. Alpha-4 is a subunit of laminin-8 (laminin-411), laminin-9 (laminin-421) and laminin-14 (laminin-423).</text>
</comment>
<evidence type="ECO:0000256" key="21">
    <source>
        <dbReference type="SAM" id="MobiDB-lite"/>
    </source>
</evidence>
<accession>A0A851KUM9</accession>
<keyword evidence="13 19" id="KW-0424">Laminin EGF-like domain</keyword>
<keyword evidence="5 22" id="KW-0732">Signal</keyword>
<dbReference type="Gene3D" id="2.60.120.200">
    <property type="match status" value="5"/>
</dbReference>
<keyword evidence="7" id="KW-0084">Basement membrane</keyword>
<dbReference type="GO" id="GO:0007155">
    <property type="term" value="P:cell adhesion"/>
    <property type="evidence" value="ECO:0007669"/>
    <property type="project" value="UniProtKB-KW"/>
</dbReference>
<dbReference type="FunFam" id="2.60.120.200:FF:000064">
    <property type="entry name" value="Laminin subunit alpha 4"/>
    <property type="match status" value="1"/>
</dbReference>
<feature type="domain" description="Laminin G" evidence="23">
    <location>
        <begin position="1463"/>
        <end position="1634"/>
    </location>
</feature>
<dbReference type="InterPro" id="IPR010307">
    <property type="entry name" value="Laminin_dom_II"/>
</dbReference>
<dbReference type="FunFam" id="2.10.25.10:FF:000051">
    <property type="entry name" value="Laminin subunit alpha 4"/>
    <property type="match status" value="1"/>
</dbReference>
<dbReference type="Proteomes" id="UP000634236">
    <property type="component" value="Unassembled WGS sequence"/>
</dbReference>
<evidence type="ECO:0000259" key="23">
    <source>
        <dbReference type="PROSITE" id="PS50025"/>
    </source>
</evidence>
<dbReference type="InterPro" id="IPR050372">
    <property type="entry name" value="Neurexin-related_CASP"/>
</dbReference>
<keyword evidence="3" id="KW-0964">Secreted</keyword>
<evidence type="ECO:0000256" key="7">
    <source>
        <dbReference type="ARBA" id="ARBA00022869"/>
    </source>
</evidence>
<dbReference type="Pfam" id="PF06008">
    <property type="entry name" value="Laminin_I"/>
    <property type="match status" value="1"/>
</dbReference>
<evidence type="ECO:0000256" key="22">
    <source>
        <dbReference type="SAM" id="SignalP"/>
    </source>
</evidence>
<dbReference type="SUPFAM" id="SSF57196">
    <property type="entry name" value="EGF/Laminin"/>
    <property type="match status" value="3"/>
</dbReference>
<dbReference type="GO" id="GO:0045995">
    <property type="term" value="P:regulation of embryonic development"/>
    <property type="evidence" value="ECO:0007669"/>
    <property type="project" value="InterPro"/>
</dbReference>
<feature type="compositionally biased region" description="Basic residues" evidence="21">
    <location>
        <begin position="1407"/>
        <end position="1422"/>
    </location>
</feature>
<keyword evidence="26" id="KW-1185">Reference proteome</keyword>
<protein>
    <recommendedName>
        <fullName evidence="15">Laminin subunit alpha-4</fullName>
    </recommendedName>
    <alternativeName>
        <fullName evidence="18">Laminin-14 subunit alpha</fullName>
    </alternativeName>
    <alternativeName>
        <fullName evidence="17">Laminin-8 subunit alpha</fullName>
    </alternativeName>
    <alternativeName>
        <fullName evidence="16">Laminin-9 subunit alpha</fullName>
    </alternativeName>
</protein>
<keyword evidence="8" id="KW-0130">Cell adhesion</keyword>
<dbReference type="SUPFAM" id="SSF49899">
    <property type="entry name" value="Concanavalin A-like lectins/glucanases"/>
    <property type="match status" value="5"/>
</dbReference>
<feature type="domain" description="Laminin EGF-like" evidence="24">
    <location>
        <begin position="189"/>
        <end position="242"/>
    </location>
</feature>
<evidence type="ECO:0000256" key="19">
    <source>
        <dbReference type="PROSITE-ProRule" id="PRU00460"/>
    </source>
</evidence>
<evidence type="ECO:0000256" key="4">
    <source>
        <dbReference type="ARBA" id="ARBA00022530"/>
    </source>
</evidence>
<dbReference type="FunFam" id="2.10.25.10:FF:000569">
    <property type="entry name" value="Laminin subunit alpha 4"/>
    <property type="match status" value="1"/>
</dbReference>
<feature type="region of interest" description="Disordered" evidence="21">
    <location>
        <begin position="1406"/>
        <end position="1435"/>
    </location>
</feature>
<evidence type="ECO:0000256" key="5">
    <source>
        <dbReference type="ARBA" id="ARBA00022729"/>
    </source>
</evidence>
<dbReference type="GO" id="GO:0030334">
    <property type="term" value="P:regulation of cell migration"/>
    <property type="evidence" value="ECO:0007669"/>
    <property type="project" value="InterPro"/>
</dbReference>
<name>A0A851KUM9_VIDCH</name>
<feature type="domain" description="Laminin G" evidence="23">
    <location>
        <begin position="1641"/>
        <end position="1814"/>
    </location>
</feature>
<keyword evidence="11 19" id="KW-1015">Disulfide bond</keyword>
<dbReference type="PROSITE" id="PS50027">
    <property type="entry name" value="EGF_LAM_2"/>
    <property type="match status" value="3"/>
</dbReference>
<dbReference type="InterPro" id="IPR013320">
    <property type="entry name" value="ConA-like_dom_sf"/>
</dbReference>
<dbReference type="FunFam" id="2.60.120.200:FF:000066">
    <property type="entry name" value="Laminin subunit alpha 4"/>
    <property type="match status" value="1"/>
</dbReference>
<feature type="non-terminal residue" evidence="25">
    <location>
        <position position="1817"/>
    </location>
</feature>
<feature type="disulfide bond" evidence="19">
    <location>
        <begin position="214"/>
        <end position="223"/>
    </location>
</feature>
<feature type="non-terminal residue" evidence="25">
    <location>
        <position position="1"/>
    </location>
</feature>
<feature type="domain" description="Laminin G" evidence="23">
    <location>
        <begin position="828"/>
        <end position="1029"/>
    </location>
</feature>
<feature type="region of interest" description="Disordered" evidence="21">
    <location>
        <begin position="1319"/>
        <end position="1343"/>
    </location>
</feature>
<dbReference type="SMART" id="SM00181">
    <property type="entry name" value="EGF"/>
    <property type="match status" value="3"/>
</dbReference>
<evidence type="ECO:0000313" key="26">
    <source>
        <dbReference type="Proteomes" id="UP000634236"/>
    </source>
</evidence>
<dbReference type="FunFam" id="2.60.120.200:FF:000053">
    <property type="entry name" value="Laminin subunit alpha 4"/>
    <property type="match status" value="1"/>
</dbReference>
<evidence type="ECO:0000256" key="10">
    <source>
        <dbReference type="ARBA" id="ARBA00023054"/>
    </source>
</evidence>
<organism evidence="25 26">
    <name type="scientific">Vidua chalybeata</name>
    <name type="common">Village indigobird</name>
    <dbReference type="NCBI Taxonomy" id="81927"/>
    <lineage>
        <taxon>Eukaryota</taxon>
        <taxon>Metazoa</taxon>
        <taxon>Chordata</taxon>
        <taxon>Craniata</taxon>
        <taxon>Vertebrata</taxon>
        <taxon>Euteleostomi</taxon>
        <taxon>Archelosauria</taxon>
        <taxon>Archosauria</taxon>
        <taxon>Dinosauria</taxon>
        <taxon>Saurischia</taxon>
        <taxon>Theropoda</taxon>
        <taxon>Coelurosauria</taxon>
        <taxon>Aves</taxon>
        <taxon>Neognathae</taxon>
        <taxon>Neoaves</taxon>
        <taxon>Telluraves</taxon>
        <taxon>Australaves</taxon>
        <taxon>Passeriformes</taxon>
        <taxon>Passeroidea</taxon>
        <taxon>Estrildidae</taxon>
        <taxon>Viduinae</taxon>
        <taxon>Vidua</taxon>
    </lineage>
</organism>
<feature type="chain" id="PRO_5032322186" description="Laminin subunit alpha-4" evidence="22">
    <location>
        <begin position="26"/>
        <end position="1817"/>
    </location>
</feature>
<feature type="domain" description="Laminin EGF-like" evidence="24">
    <location>
        <begin position="84"/>
        <end position="133"/>
    </location>
</feature>